<reference evidence="2 3" key="1">
    <citation type="submission" date="2019-05" db="EMBL/GenBank/DDBJ databases">
        <authorList>
            <consortium name="Pathogen Informatics"/>
        </authorList>
    </citation>
    <scope>NUCLEOTIDE SEQUENCE [LARGE SCALE GENOMIC DNA]</scope>
    <source>
        <strain evidence="2 3">NCTC5386</strain>
    </source>
</reference>
<accession>A0A4U9XKS2</accession>
<protein>
    <submittedName>
        <fullName evidence="2">Uncharacterized protein</fullName>
    </submittedName>
</protein>
<gene>
    <name evidence="2" type="ORF">NCTC5386_00718</name>
</gene>
<evidence type="ECO:0000313" key="2">
    <source>
        <dbReference type="EMBL" id="VTS12881.1"/>
    </source>
</evidence>
<name>A0A4U9XKS2_9STRE</name>
<dbReference type="AlphaFoldDB" id="A0A4U9XKS2"/>
<keyword evidence="1" id="KW-0472">Membrane</keyword>
<proteinExistence type="predicted"/>
<dbReference type="Proteomes" id="UP000394068">
    <property type="component" value="Unassembled WGS sequence"/>
</dbReference>
<evidence type="ECO:0000256" key="1">
    <source>
        <dbReference type="SAM" id="Phobius"/>
    </source>
</evidence>
<sequence length="31" mass="3581">MWWKLALGIFIVSIISLVVEIINAPEMEDHI</sequence>
<feature type="transmembrane region" description="Helical" evidence="1">
    <location>
        <begin position="6"/>
        <end position="24"/>
    </location>
</feature>
<dbReference type="EMBL" id="CABEHT010000001">
    <property type="protein sequence ID" value="VTS12881.1"/>
    <property type="molecule type" value="Genomic_DNA"/>
</dbReference>
<keyword evidence="1" id="KW-0812">Transmembrane</keyword>
<keyword evidence="1" id="KW-1133">Transmembrane helix</keyword>
<evidence type="ECO:0000313" key="3">
    <source>
        <dbReference type="Proteomes" id="UP000394068"/>
    </source>
</evidence>
<organism evidence="2 3">
    <name type="scientific">Streptococcus pseudoporcinus</name>
    <dbReference type="NCBI Taxonomy" id="361101"/>
    <lineage>
        <taxon>Bacteria</taxon>
        <taxon>Bacillati</taxon>
        <taxon>Bacillota</taxon>
        <taxon>Bacilli</taxon>
        <taxon>Lactobacillales</taxon>
        <taxon>Streptococcaceae</taxon>
        <taxon>Streptococcus</taxon>
    </lineage>
</organism>